<keyword evidence="10" id="KW-1185">Reference proteome</keyword>
<dbReference type="EMBL" id="SRMQ01000002">
    <property type="protein sequence ID" value="TGJ77394.1"/>
    <property type="molecule type" value="Genomic_DNA"/>
</dbReference>
<feature type="domain" description="Orotidine 5'-phosphate decarboxylase" evidence="8">
    <location>
        <begin position="16"/>
        <end position="285"/>
    </location>
</feature>
<dbReference type="InterPro" id="IPR011995">
    <property type="entry name" value="OMPdecase_type-2"/>
</dbReference>
<proteinExistence type="inferred from homology"/>
<dbReference type="InterPro" id="IPR018089">
    <property type="entry name" value="OMPdecase_AS"/>
</dbReference>
<evidence type="ECO:0000313" key="10">
    <source>
        <dbReference type="Proteomes" id="UP000297714"/>
    </source>
</evidence>
<dbReference type="RefSeq" id="WP_135657874.1">
    <property type="nucleotide sequence ID" value="NZ_SRMQ01000002.1"/>
</dbReference>
<dbReference type="PANTHER" id="PTHR43375">
    <property type="entry name" value="OROTIDINE 5'-PHOSPHATE DECARBOXYLASE"/>
    <property type="match status" value="1"/>
</dbReference>
<dbReference type="EC" id="4.1.1.23" evidence="7"/>
<evidence type="ECO:0000256" key="2">
    <source>
        <dbReference type="ARBA" id="ARBA00008847"/>
    </source>
</evidence>
<name>A0A4Z0Y0Y3_9FIRM</name>
<dbReference type="GO" id="GO:0044205">
    <property type="term" value="P:'de novo' UMP biosynthetic process"/>
    <property type="evidence" value="ECO:0007669"/>
    <property type="project" value="UniProtKB-UniRule"/>
</dbReference>
<evidence type="ECO:0000256" key="4">
    <source>
        <dbReference type="ARBA" id="ARBA00022975"/>
    </source>
</evidence>
<dbReference type="InterPro" id="IPR001754">
    <property type="entry name" value="OMPdeCOase_dom"/>
</dbReference>
<feature type="active site" description="Proton donor" evidence="7">
    <location>
        <position position="106"/>
    </location>
</feature>
<dbReference type="Proteomes" id="UP000297714">
    <property type="component" value="Unassembled WGS sequence"/>
</dbReference>
<dbReference type="SUPFAM" id="SSF51366">
    <property type="entry name" value="Ribulose-phoshate binding barrel"/>
    <property type="match status" value="1"/>
</dbReference>
<protein>
    <recommendedName>
        <fullName evidence="7">Orotidine 5'-phosphate decarboxylase</fullName>
        <ecNumber evidence="7">4.1.1.23</ecNumber>
    </recommendedName>
    <alternativeName>
        <fullName evidence="7">OMP decarboxylase</fullName>
        <shortName evidence="7">OMPDCase</shortName>
        <shortName evidence="7">OMPdecase</shortName>
    </alternativeName>
</protein>
<evidence type="ECO:0000313" key="9">
    <source>
        <dbReference type="EMBL" id="TGJ77394.1"/>
    </source>
</evidence>
<dbReference type="PROSITE" id="PS00156">
    <property type="entry name" value="OMPDECASE"/>
    <property type="match status" value="1"/>
</dbReference>
<dbReference type="InterPro" id="IPR013785">
    <property type="entry name" value="Aldolase_TIM"/>
</dbReference>
<comment type="catalytic activity">
    <reaction evidence="6 7">
        <text>orotidine 5'-phosphate + H(+) = UMP + CO2</text>
        <dbReference type="Rhea" id="RHEA:11596"/>
        <dbReference type="ChEBI" id="CHEBI:15378"/>
        <dbReference type="ChEBI" id="CHEBI:16526"/>
        <dbReference type="ChEBI" id="CHEBI:57538"/>
        <dbReference type="ChEBI" id="CHEBI:57865"/>
        <dbReference type="EC" id="4.1.1.23"/>
    </reaction>
</comment>
<comment type="similarity">
    <text evidence="2 7">Belongs to the OMP decarboxylase family. Type 2 subfamily.</text>
</comment>
<reference evidence="9 10" key="1">
    <citation type="submission" date="2019-04" db="EMBL/GenBank/DDBJ databases">
        <authorList>
            <person name="Poehlein A."/>
            <person name="Bengelsdorf F.R."/>
            <person name="Duerre P."/>
            <person name="Daniel R."/>
        </authorList>
    </citation>
    <scope>NUCLEOTIDE SEQUENCE [LARGE SCALE GENOMIC DNA]</scope>
    <source>
        <strain evidence="9 10">BS-1</strain>
    </source>
</reference>
<organism evidence="9 10">
    <name type="scientific">Caproiciproducens galactitolivorans</name>
    <dbReference type="NCBI Taxonomy" id="642589"/>
    <lineage>
        <taxon>Bacteria</taxon>
        <taxon>Bacillati</taxon>
        <taxon>Bacillota</taxon>
        <taxon>Clostridia</taxon>
        <taxon>Eubacteriales</taxon>
        <taxon>Acutalibacteraceae</taxon>
        <taxon>Caproiciproducens</taxon>
    </lineage>
</organism>
<dbReference type="GO" id="GO:0006207">
    <property type="term" value="P:'de novo' pyrimidine nucleobase biosynthetic process"/>
    <property type="evidence" value="ECO:0007669"/>
    <property type="project" value="InterPro"/>
</dbReference>
<gene>
    <name evidence="7 9" type="primary">pyrF</name>
    <name evidence="9" type="ORF">CAGA_07640</name>
</gene>
<dbReference type="Gene3D" id="3.20.20.70">
    <property type="entry name" value="Aldolase class I"/>
    <property type="match status" value="1"/>
</dbReference>
<evidence type="ECO:0000256" key="1">
    <source>
        <dbReference type="ARBA" id="ARBA00004861"/>
    </source>
</evidence>
<evidence type="ECO:0000256" key="5">
    <source>
        <dbReference type="ARBA" id="ARBA00023239"/>
    </source>
</evidence>
<sequence>MALDRLIEGILECKNPTVAGLDPKLDYIPAFLKEKAFAQYGETLEGAAAAILEFNKGLIDALCGIVPAIKPQCAYYELYGWQGVKTLHETIVYAKEKGMFVITDGKRNDIGTTMQAYAQAHLGSVAVGSQTPEPFGGDALTVNPYLGSDGVTPLLDVCKAQDKGIFILVKTSNPSSGELQDQVFESGETLYSTVGGLCEKWGEALPGKYGYSGVGAVVGATYPEQLRELRRSLPHTFFLVPGYGAQGGGAKDVAPAFDQNGLGAVINASRSIMTAWKKNGVPEQDYAKEAAKEAVRMRDEIVGEIGGLSRP</sequence>
<dbReference type="SMART" id="SM00934">
    <property type="entry name" value="OMPdecase"/>
    <property type="match status" value="1"/>
</dbReference>
<dbReference type="InterPro" id="IPR011060">
    <property type="entry name" value="RibuloseP-bd_barrel"/>
</dbReference>
<comment type="pathway">
    <text evidence="1 7">Pyrimidine metabolism; UMP biosynthesis via de novo pathway; UMP from orotate: step 2/2.</text>
</comment>
<dbReference type="PANTHER" id="PTHR43375:SF1">
    <property type="entry name" value="OROTIDINE 5'-PHOSPHATE DECARBOXYLASE"/>
    <property type="match status" value="1"/>
</dbReference>
<dbReference type="NCBIfam" id="TIGR02127">
    <property type="entry name" value="pyrF_sub2"/>
    <property type="match status" value="1"/>
</dbReference>
<comment type="caution">
    <text evidence="9">The sequence shown here is derived from an EMBL/GenBank/DDBJ whole genome shotgun (WGS) entry which is preliminary data.</text>
</comment>
<evidence type="ECO:0000256" key="7">
    <source>
        <dbReference type="HAMAP-Rule" id="MF_01215"/>
    </source>
</evidence>
<dbReference type="OrthoDB" id="9808470at2"/>
<accession>A0A4Z0Y0Y3</accession>
<evidence type="ECO:0000259" key="8">
    <source>
        <dbReference type="SMART" id="SM00934"/>
    </source>
</evidence>
<dbReference type="AlphaFoldDB" id="A0A4Z0Y0Y3"/>
<dbReference type="CDD" id="cd04725">
    <property type="entry name" value="OMP_decarboxylase_like"/>
    <property type="match status" value="1"/>
</dbReference>
<keyword evidence="5 7" id="KW-0456">Lyase</keyword>
<keyword evidence="4 7" id="KW-0665">Pyrimidine biosynthesis</keyword>
<dbReference type="UniPathway" id="UPA00070">
    <property type="reaction ID" value="UER00120"/>
</dbReference>
<dbReference type="GO" id="GO:0004590">
    <property type="term" value="F:orotidine-5'-phosphate decarboxylase activity"/>
    <property type="evidence" value="ECO:0007669"/>
    <property type="project" value="UniProtKB-UniRule"/>
</dbReference>
<keyword evidence="3 7" id="KW-0210">Decarboxylase</keyword>
<dbReference type="Pfam" id="PF00215">
    <property type="entry name" value="OMPdecase"/>
    <property type="match status" value="1"/>
</dbReference>
<evidence type="ECO:0000256" key="6">
    <source>
        <dbReference type="ARBA" id="ARBA00049157"/>
    </source>
</evidence>
<dbReference type="HAMAP" id="MF_01215">
    <property type="entry name" value="OMPdecase_type2"/>
    <property type="match status" value="1"/>
</dbReference>
<evidence type="ECO:0000256" key="3">
    <source>
        <dbReference type="ARBA" id="ARBA00022793"/>
    </source>
</evidence>